<protein>
    <submittedName>
        <fullName evidence="2">Alpha,alpha-trehalose-phosphate synthase</fullName>
    </submittedName>
</protein>
<evidence type="ECO:0000313" key="3">
    <source>
        <dbReference type="Proteomes" id="UP000275436"/>
    </source>
</evidence>
<dbReference type="SUPFAM" id="SSF53756">
    <property type="entry name" value="UDP-Glycosyltransferase/glycogen phosphorylase"/>
    <property type="match status" value="1"/>
</dbReference>
<dbReference type="Gene3D" id="3.40.50.2000">
    <property type="entry name" value="Glycogen Phosphorylase B"/>
    <property type="match status" value="2"/>
</dbReference>
<dbReference type="PANTHER" id="PTHR10788">
    <property type="entry name" value="TREHALOSE-6-PHOSPHATE SYNTHASE"/>
    <property type="match status" value="1"/>
</dbReference>
<sequence>MRWPSVEVSGWEQAPSIEIPLLATNPSCTLNAWEGSRQPRSACEAYSLYYNGYANSTLWPLFHYRLDLVDHRSEFLHAYRHINARFAEALARLLTGKDDLIWIHDYHLIPLAAELRRLGIGNRIGFFLHIPFPPPDLFVATPDHEELIDDLLRYDVLGFQTETDVANFRRSVRATNSITFDVNGTAEANGRTIVSRSFPIGIDVGAFARMAREASQDVQIDTMRRQILGLKQIIGVDRLDYSKGLPGRMQAFARLLERHPEHQRAATYLQIASPTREEVGAYAEIRAQLEATAGSVNGKYADLAWTPIRYIHRAVPRTRLAGLLRASQVGLVTPLRDGMNLVAKEFIAAQDPADPGVLVLSRFAGAAEELAEALIVNPYSIDDVADAIAKALTMPLEERVERHGALLTRISRNDAAEWRRSFLAALAGES</sequence>
<dbReference type="Proteomes" id="UP000275436">
    <property type="component" value="Unassembled WGS sequence"/>
</dbReference>
<dbReference type="Pfam" id="PF00982">
    <property type="entry name" value="Glyco_transf_20"/>
    <property type="match status" value="1"/>
</dbReference>
<dbReference type="PANTHER" id="PTHR10788:SF106">
    <property type="entry name" value="BCDNA.GH08860"/>
    <property type="match status" value="1"/>
</dbReference>
<evidence type="ECO:0000313" key="2">
    <source>
        <dbReference type="EMBL" id="RNJ42350.1"/>
    </source>
</evidence>
<dbReference type="CDD" id="cd03788">
    <property type="entry name" value="GT20_TPS"/>
    <property type="match status" value="1"/>
</dbReference>
<evidence type="ECO:0000256" key="1">
    <source>
        <dbReference type="ARBA" id="ARBA00008799"/>
    </source>
</evidence>
<gene>
    <name evidence="2" type="ORF">DNR46_28465</name>
</gene>
<dbReference type="InterPro" id="IPR001830">
    <property type="entry name" value="Glyco_trans_20"/>
</dbReference>
<reference evidence="2 3" key="1">
    <citation type="journal article" date="2018" name="Mol. Plant Microbe Interact.">
        <title>Taxonomically Different Co-Microsymbionts of a Relict Legume, Oxytropis popoviana, Have Complementary Sets of Symbiotic Genes and Together Increase the Efficiency of Plant Nodulation.</title>
        <authorList>
            <person name="Safronova V."/>
            <person name="Belimov A."/>
            <person name="Sazanova A."/>
            <person name="Chirak E."/>
            <person name="Verkhozina A."/>
            <person name="Kuznetsova I."/>
            <person name="Andronov E."/>
            <person name="Puhalsky J."/>
            <person name="Tikhonovich I."/>
        </authorList>
    </citation>
    <scope>NUCLEOTIDE SEQUENCE [LARGE SCALE GENOMIC DNA]</scope>
    <source>
        <strain evidence="2 3">Opo-235</strain>
    </source>
</reference>
<accession>A0A3M9X494</accession>
<organism evidence="2 3">
    <name type="scientific">Mesorhizobium japonicum</name>
    <dbReference type="NCBI Taxonomy" id="2066070"/>
    <lineage>
        <taxon>Bacteria</taxon>
        <taxon>Pseudomonadati</taxon>
        <taxon>Pseudomonadota</taxon>
        <taxon>Alphaproteobacteria</taxon>
        <taxon>Hyphomicrobiales</taxon>
        <taxon>Phyllobacteriaceae</taxon>
        <taxon>Mesorhizobium</taxon>
    </lineage>
</organism>
<dbReference type="GO" id="GO:0003825">
    <property type="term" value="F:alpha,alpha-trehalose-phosphate synthase (UDP-forming) activity"/>
    <property type="evidence" value="ECO:0007669"/>
    <property type="project" value="TreeGrafter"/>
</dbReference>
<comment type="similarity">
    <text evidence="1">Belongs to the glycosyltransferase 20 family.</text>
</comment>
<comment type="caution">
    <text evidence="2">The sequence shown here is derived from an EMBL/GenBank/DDBJ whole genome shotgun (WGS) entry which is preliminary data.</text>
</comment>
<name>A0A3M9X494_9HYPH</name>
<dbReference type="GO" id="GO:0005992">
    <property type="term" value="P:trehalose biosynthetic process"/>
    <property type="evidence" value="ECO:0007669"/>
    <property type="project" value="InterPro"/>
</dbReference>
<proteinExistence type="inferred from homology"/>
<dbReference type="RefSeq" id="WP_123169702.1">
    <property type="nucleotide sequence ID" value="NZ_QKOD01000011.1"/>
</dbReference>
<dbReference type="AlphaFoldDB" id="A0A3M9X494"/>
<dbReference type="EMBL" id="QKOD01000011">
    <property type="protein sequence ID" value="RNJ42350.1"/>
    <property type="molecule type" value="Genomic_DNA"/>
</dbReference>